<gene>
    <name evidence="2" type="ORF">F130042H8_08230</name>
</gene>
<dbReference type="InterPro" id="IPR042215">
    <property type="entry name" value="CarD-like_C"/>
</dbReference>
<feature type="domain" description="CarD-like/TRCF RNAP-interacting" evidence="1">
    <location>
        <begin position="1"/>
        <end position="113"/>
    </location>
</feature>
<dbReference type="SUPFAM" id="SSF141259">
    <property type="entry name" value="CarD-like"/>
    <property type="match status" value="1"/>
</dbReference>
<comment type="caution">
    <text evidence="2">The sequence shown here is derived from an EMBL/GenBank/DDBJ whole genome shotgun (WGS) entry which is preliminary data.</text>
</comment>
<dbReference type="Pfam" id="PF02559">
    <property type="entry name" value="CarD_TRCF_RID"/>
    <property type="match status" value="1"/>
</dbReference>
<dbReference type="InterPro" id="IPR003711">
    <property type="entry name" value="CarD-like/TRCF_RID"/>
</dbReference>
<dbReference type="SMART" id="SM01058">
    <property type="entry name" value="CarD_TRCF"/>
    <property type="match status" value="1"/>
</dbReference>
<protein>
    <recommendedName>
        <fullName evidence="1">CarD-like/TRCF RNAP-interacting domain-containing protein</fullName>
    </recommendedName>
</protein>
<reference evidence="2 3" key="1">
    <citation type="submission" date="2024-04" db="EMBL/GenBank/DDBJ databases">
        <title>Defined microbial consortia suppress multidrug-resistant proinflammatory Enterobacteriaceae via ecological control.</title>
        <authorList>
            <person name="Furuichi M."/>
            <person name="Kawaguchi T."/>
            <person name="Pust M."/>
            <person name="Yasuma K."/>
            <person name="Plichta D."/>
            <person name="Hasegawa N."/>
            <person name="Ohya T."/>
            <person name="Bhattarai S."/>
            <person name="Sasajima S."/>
            <person name="Aoto Y."/>
            <person name="Tuganbaev T."/>
            <person name="Yaginuma M."/>
            <person name="Ueda M."/>
            <person name="Okahashi N."/>
            <person name="Amafuji K."/>
            <person name="Kiridooshi Y."/>
            <person name="Sugita K."/>
            <person name="Strazar M."/>
            <person name="Skelly A."/>
            <person name="Suda W."/>
            <person name="Hattori M."/>
            <person name="Nakamoto N."/>
            <person name="Caballero S."/>
            <person name="Norman J."/>
            <person name="Olle B."/>
            <person name="Tanoue T."/>
            <person name="Arita M."/>
            <person name="Bucci V."/>
            <person name="Atarashi K."/>
            <person name="Xavier R."/>
            <person name="Honda K."/>
        </authorList>
    </citation>
    <scope>NUCLEOTIDE SEQUENCE [LARGE SCALE GENOMIC DNA]</scope>
    <source>
        <strain evidence="3">f13</strain>
    </source>
</reference>
<sequence>MYQKGQYIVYGIRGVCEISDIITMEPPDSRQRRLYYELHPYYQKGSRIVVPVDSGKTVIRPLVTREEAVRLIDEIPQIREMNVETDKQREARYKAALNTCDCRVWISMIKALYVRKQDRLRQGKKMTDLDQRYFRTAGENLHSELALALGVSREEMAECIRSRVKGEK</sequence>
<evidence type="ECO:0000259" key="1">
    <source>
        <dbReference type="SMART" id="SM01058"/>
    </source>
</evidence>
<dbReference type="EMBL" id="BAABXL010000001">
    <property type="protein sequence ID" value="GAA6267763.1"/>
    <property type="molecule type" value="Genomic_DNA"/>
</dbReference>
<accession>A0ABQ0AUR0</accession>
<dbReference type="Gene3D" id="1.20.58.1290">
    <property type="entry name" value="CarD-like, C-terminal domain"/>
    <property type="match status" value="1"/>
</dbReference>
<dbReference type="RefSeq" id="WP_176254273.1">
    <property type="nucleotide sequence ID" value="NZ_BAABXL010000001.1"/>
</dbReference>
<dbReference type="InterPro" id="IPR036101">
    <property type="entry name" value="CarD-like/TRCF_RID_sf"/>
</dbReference>
<dbReference type="Gene3D" id="2.40.10.170">
    <property type="match status" value="1"/>
</dbReference>
<keyword evidence="3" id="KW-1185">Reference proteome</keyword>
<name>A0ABQ0AUR0_9FIRM</name>
<organism evidence="2 3">
    <name type="scientific">Enterocloster alcoholdehydrogenati</name>
    <dbReference type="NCBI Taxonomy" id="2547410"/>
    <lineage>
        <taxon>Bacteria</taxon>
        <taxon>Bacillati</taxon>
        <taxon>Bacillota</taxon>
        <taxon>Clostridia</taxon>
        <taxon>Lachnospirales</taxon>
        <taxon>Lachnospiraceae</taxon>
        <taxon>Enterocloster</taxon>
    </lineage>
</organism>
<evidence type="ECO:0000313" key="2">
    <source>
        <dbReference type="EMBL" id="GAA6267763.1"/>
    </source>
</evidence>
<evidence type="ECO:0000313" key="3">
    <source>
        <dbReference type="Proteomes" id="UP001600894"/>
    </source>
</evidence>
<dbReference type="Proteomes" id="UP001600894">
    <property type="component" value="Unassembled WGS sequence"/>
</dbReference>
<proteinExistence type="predicted"/>